<accession>A0A9D9IQX9</accession>
<gene>
    <name evidence="2" type="ORF">IAB88_08915</name>
</gene>
<dbReference type="EMBL" id="JADIMC010000103">
    <property type="protein sequence ID" value="MBO8477097.1"/>
    <property type="molecule type" value="Genomic_DNA"/>
</dbReference>
<evidence type="ECO:0000313" key="2">
    <source>
        <dbReference type="EMBL" id="MBO8477097.1"/>
    </source>
</evidence>
<keyword evidence="1" id="KW-0732">Signal</keyword>
<comment type="caution">
    <text evidence="2">The sequence shown here is derived from an EMBL/GenBank/DDBJ whole genome shotgun (WGS) entry which is preliminary data.</text>
</comment>
<name>A0A9D9IQX9_9BACT</name>
<protein>
    <submittedName>
        <fullName evidence="2">T9SS type A sorting domain-containing protein</fullName>
    </submittedName>
</protein>
<organism evidence="2 3">
    <name type="scientific">Candidatus Limisoma faecipullorum</name>
    <dbReference type="NCBI Taxonomy" id="2840854"/>
    <lineage>
        <taxon>Bacteria</taxon>
        <taxon>Pseudomonadati</taxon>
        <taxon>Bacteroidota</taxon>
        <taxon>Bacteroidia</taxon>
        <taxon>Bacteroidales</taxon>
        <taxon>Candidatus Limisoma</taxon>
    </lineage>
</organism>
<sequence length="406" mass="44892">MRNFYVLFCMAAGGVAFANATSPVHNRVIDFVPAPGQFVNAIPEWEEGDDADAMAEKAYCYTAEDGSMVSLGAWGGYITVGFETTIVNADGKRDIYIEGNAFDAANGVSTLSTGGSSEPGVVMVAYDMNGNGVPDDNEWFEIAGSEYSNSIHNYEITYYRPASDDDDIRWTDNNGNSGYVYKNQFHIQPYWPQWMNNKEILTFIGTRLPDNGKNQGDSDSPYYVLERFDWGYADNAPNLKDDVYNNDVKIDIDWAVDKNGNAVKMPGVDFVRIYTGVNQANGWIGENSTEVMRVMNAHTVDGRDGDVDESIKIDSQVLADFLAKYPNGNASVSEISNDNVRIYVDRSGMVHFSLNEPAVVQIFDQAGRLCHFSEQTEGECFVSLADYPSGLYIVRAGSAVQKILKK</sequence>
<evidence type="ECO:0000313" key="3">
    <source>
        <dbReference type="Proteomes" id="UP000823598"/>
    </source>
</evidence>
<reference evidence="2" key="2">
    <citation type="journal article" date="2021" name="PeerJ">
        <title>Extensive microbial diversity within the chicken gut microbiome revealed by metagenomics and culture.</title>
        <authorList>
            <person name="Gilroy R."/>
            <person name="Ravi A."/>
            <person name="Getino M."/>
            <person name="Pursley I."/>
            <person name="Horton D.L."/>
            <person name="Alikhan N.F."/>
            <person name="Baker D."/>
            <person name="Gharbi K."/>
            <person name="Hall N."/>
            <person name="Watson M."/>
            <person name="Adriaenssens E.M."/>
            <person name="Foster-Nyarko E."/>
            <person name="Jarju S."/>
            <person name="Secka A."/>
            <person name="Antonio M."/>
            <person name="Oren A."/>
            <person name="Chaudhuri R.R."/>
            <person name="La Ragione R."/>
            <person name="Hildebrand F."/>
            <person name="Pallen M.J."/>
        </authorList>
    </citation>
    <scope>NUCLEOTIDE SEQUENCE</scope>
    <source>
        <strain evidence="2">6919</strain>
    </source>
</reference>
<proteinExistence type="predicted"/>
<dbReference type="Proteomes" id="UP000823598">
    <property type="component" value="Unassembled WGS sequence"/>
</dbReference>
<feature type="chain" id="PRO_5038351157" evidence="1">
    <location>
        <begin position="19"/>
        <end position="406"/>
    </location>
</feature>
<dbReference type="AlphaFoldDB" id="A0A9D9IQX9"/>
<feature type="signal peptide" evidence="1">
    <location>
        <begin position="1"/>
        <end position="18"/>
    </location>
</feature>
<evidence type="ECO:0000256" key="1">
    <source>
        <dbReference type="SAM" id="SignalP"/>
    </source>
</evidence>
<reference evidence="2" key="1">
    <citation type="submission" date="2020-10" db="EMBL/GenBank/DDBJ databases">
        <authorList>
            <person name="Gilroy R."/>
        </authorList>
    </citation>
    <scope>NUCLEOTIDE SEQUENCE</scope>
    <source>
        <strain evidence="2">6919</strain>
    </source>
</reference>